<evidence type="ECO:0000313" key="3">
    <source>
        <dbReference type="EMBL" id="CAB4123744.1"/>
    </source>
</evidence>
<gene>
    <name evidence="3" type="ORF">UFOVP45_18</name>
</gene>
<dbReference type="EMBL" id="LR796175">
    <property type="protein sequence ID" value="CAB4123744.1"/>
    <property type="molecule type" value="Genomic_DNA"/>
</dbReference>
<evidence type="ECO:0000256" key="2">
    <source>
        <dbReference type="SAM" id="MobiDB-lite"/>
    </source>
</evidence>
<keyword evidence="1" id="KW-0175">Coiled coil</keyword>
<reference evidence="3" key="1">
    <citation type="submission" date="2020-04" db="EMBL/GenBank/DDBJ databases">
        <authorList>
            <person name="Chiriac C."/>
            <person name="Salcher M."/>
            <person name="Ghai R."/>
            <person name="Kavagutti S V."/>
        </authorList>
    </citation>
    <scope>NUCLEOTIDE SEQUENCE</scope>
</reference>
<sequence length="256" mass="28676">MPTEDDTKVVETPIATPTPSEAFADEVTTQSQFTADDIAKARAQEKAKLYPQLEKTQEELANVKKILAEQQAKEAERAAKRAEREAIRAAEKKQQEEQSLEVRDLLAKKEKEWQAQLEAERAQRESAFALLERERDFQELQTFRQSRLEQERSNIIPELIDLVKGDSKDEIEQSIAELKSKSTQIFDSVAQASQQTRKEMVGTRITAPASGPLDNDSAQSSLTPEAISKMSQAEYAKYRTTLLGTASSNRGQGLFG</sequence>
<proteinExistence type="predicted"/>
<feature type="coiled-coil region" evidence="1">
    <location>
        <begin position="53"/>
        <end position="134"/>
    </location>
</feature>
<accession>A0A6J5KMZ2</accession>
<evidence type="ECO:0000256" key="1">
    <source>
        <dbReference type="SAM" id="Coils"/>
    </source>
</evidence>
<protein>
    <submittedName>
        <fullName evidence="3">Uncharacterized protein</fullName>
    </submittedName>
</protein>
<feature type="region of interest" description="Disordered" evidence="2">
    <location>
        <begin position="205"/>
        <end position="226"/>
    </location>
</feature>
<organism evidence="3">
    <name type="scientific">uncultured Caudovirales phage</name>
    <dbReference type="NCBI Taxonomy" id="2100421"/>
    <lineage>
        <taxon>Viruses</taxon>
        <taxon>Duplodnaviria</taxon>
        <taxon>Heunggongvirae</taxon>
        <taxon>Uroviricota</taxon>
        <taxon>Caudoviricetes</taxon>
        <taxon>Peduoviridae</taxon>
        <taxon>Maltschvirus</taxon>
        <taxon>Maltschvirus maltsch</taxon>
    </lineage>
</organism>
<name>A0A6J5KMZ2_9CAUD</name>